<dbReference type="Proteomes" id="UP001208692">
    <property type="component" value="Unassembled WGS sequence"/>
</dbReference>
<dbReference type="EMBL" id="BQKB01000059">
    <property type="protein sequence ID" value="GJM54046.1"/>
    <property type="molecule type" value="Genomic_DNA"/>
</dbReference>
<protein>
    <submittedName>
        <fullName evidence="1">Uncharacterized protein</fullName>
    </submittedName>
</protein>
<dbReference type="EMBL" id="BQKA01000014">
    <property type="protein sequence ID" value="GJM49874.1"/>
    <property type="molecule type" value="Genomic_DNA"/>
</dbReference>
<comment type="caution">
    <text evidence="1">The sequence shown here is derived from an EMBL/GenBank/DDBJ whole genome shotgun (WGS) entry which is preliminary data.</text>
</comment>
<organism evidence="1 3">
    <name type="scientific">Capnocytophaga catalasegens</name>
    <dbReference type="NCBI Taxonomy" id="1004260"/>
    <lineage>
        <taxon>Bacteria</taxon>
        <taxon>Pseudomonadati</taxon>
        <taxon>Bacteroidota</taxon>
        <taxon>Flavobacteriia</taxon>
        <taxon>Flavobacteriales</taxon>
        <taxon>Flavobacteriaceae</taxon>
        <taxon>Capnocytophaga</taxon>
    </lineage>
</organism>
<keyword evidence="4" id="KW-1185">Reference proteome</keyword>
<reference evidence="1 4" key="1">
    <citation type="submission" date="2021-11" db="EMBL/GenBank/DDBJ databases">
        <title>Draft genome sequence of Capnocytophaga sp. strain KC07075 isolated from cat oral cavity.</title>
        <authorList>
            <person name="Suzuki M."/>
            <person name="Imaoka K."/>
            <person name="Kimura M."/>
            <person name="Morikawa S."/>
            <person name="Maeda K."/>
        </authorList>
    </citation>
    <scope>NUCLEOTIDE SEQUENCE</scope>
    <source>
        <strain evidence="1">KC07075</strain>
        <strain evidence="2 4">KC07079</strain>
    </source>
</reference>
<evidence type="ECO:0000313" key="2">
    <source>
        <dbReference type="EMBL" id="GJM54046.1"/>
    </source>
</evidence>
<dbReference type="RefSeq" id="WP_264846553.1">
    <property type="nucleotide sequence ID" value="NZ_BPMA01000022.1"/>
</dbReference>
<sequence>MNTERKNLTPRFEEEIITTSDISQMRGKFLAKRLLRTWQEEFIDEDTGEAVNIERKELIMDKGTLLGSDELSEINFFLQSGDIQEVEVSNIQRMGTFANGTGSLWVVTAEMLGKNKNFYLGAVSVNQAQEIAIDYIEQNYDGVFHIVSVKSLSYVDLVSFSKAEPNDKEAFHYKIDVEITIELEDDQVSHKKEFIVKASDAEEAKALCEAFYQQYGTDEQFTMKLLSAKKLNVEAIIERSFWTKYLENERKNEVLD</sequence>
<evidence type="ECO:0000313" key="4">
    <source>
        <dbReference type="Proteomes" id="UP001208692"/>
    </source>
</evidence>
<accession>A0AAV5ARA8</accession>
<name>A0AAV5ARA8_9FLAO</name>
<evidence type="ECO:0000313" key="3">
    <source>
        <dbReference type="Proteomes" id="UP001207736"/>
    </source>
</evidence>
<evidence type="ECO:0000313" key="1">
    <source>
        <dbReference type="EMBL" id="GJM49874.1"/>
    </source>
</evidence>
<proteinExistence type="predicted"/>
<dbReference type="AlphaFoldDB" id="A0AAV5ARA8"/>
<dbReference type="Proteomes" id="UP001207736">
    <property type="component" value="Unassembled WGS sequence"/>
</dbReference>
<gene>
    <name evidence="1" type="ORF">RCZ15_08490</name>
    <name evidence="2" type="ORF">RCZ16_23620</name>
</gene>